<dbReference type="InterPro" id="IPR002938">
    <property type="entry name" value="FAD-bd"/>
</dbReference>
<evidence type="ECO:0000256" key="10">
    <source>
        <dbReference type="ARBA" id="ARBA00035262"/>
    </source>
</evidence>
<dbReference type="InterPro" id="IPR036188">
    <property type="entry name" value="FAD/NAD-bd_sf"/>
</dbReference>
<dbReference type="AlphaFoldDB" id="A0A0P7YVA4"/>
<dbReference type="InterPro" id="IPR050493">
    <property type="entry name" value="FAD-dep_Monooxygenase_BioMet"/>
</dbReference>
<proteinExistence type="inferred from homology"/>
<evidence type="ECO:0000313" key="14">
    <source>
        <dbReference type="Proteomes" id="UP000050465"/>
    </source>
</evidence>
<reference evidence="13 14" key="1">
    <citation type="submission" date="2015-09" db="EMBL/GenBank/DDBJ databases">
        <title>Identification and resolution of microdiversity through metagenomic sequencing of parallel consortia.</title>
        <authorList>
            <person name="Nelson W.C."/>
            <person name="Romine M.F."/>
            <person name="Lindemann S.R."/>
        </authorList>
    </citation>
    <scope>NUCLEOTIDE SEQUENCE [LARGE SCALE GENOMIC DNA]</scope>
    <source>
        <strain evidence="13">Ana</strain>
    </source>
</reference>
<comment type="cofactor">
    <cofactor evidence="1">
        <name>FAD</name>
        <dbReference type="ChEBI" id="CHEBI:57692"/>
    </cofactor>
</comment>
<protein>
    <recommendedName>
        <fullName evidence="10">FAD-dependent urate hydroxylase</fullName>
        <ecNumber evidence="9">1.14.13.113</ecNumber>
    </recommendedName>
</protein>
<dbReference type="InterPro" id="IPR047712">
    <property type="entry name" value="HpxO"/>
</dbReference>
<dbReference type="PANTHER" id="PTHR13789:SF318">
    <property type="entry name" value="GERANYLGERANYL DIPHOSPHATE REDUCTASE"/>
    <property type="match status" value="1"/>
</dbReference>
<dbReference type="EMBL" id="LJZR01000019">
    <property type="protein sequence ID" value="KPQ34553.1"/>
    <property type="molecule type" value="Genomic_DNA"/>
</dbReference>
<dbReference type="SUPFAM" id="SSF51905">
    <property type="entry name" value="FAD/NAD(P)-binding domain"/>
    <property type="match status" value="1"/>
</dbReference>
<sequence>MYDLKVIVIGAGIGGLTTGIALKQAGYQVKIYDRVQELRPAGAGISLWSNGVKVLNQLGLGRKMAAIGGEMNRMEYRSHRDQPLSKIDLQPLFQKVGQRPYPVARTDLQQMLLDAFLDEPSGSGEVHLGTKCTAVTQDESSATATFEDGSQATGDLIVGADGIRSVIREYVLDKALSLRYAGYVNWNGLVPADPALCEANNWVLYVGQSKRASMMPVGGDRFYYFFGVPTPIGSHTPPEDRREELAQHFADWPEPVQALIRTLDPLDSNRLEISDIDPPERLAKGRIAILGDAAHATTPTLGQGGCQAMEDAIVMANYLVTTNISVADALMRYEKDRKPRTANLTLKARQRTDTIYGKDETITQDWYNQLQHEQPDAVIGALEKIITGGPLR</sequence>
<keyword evidence="7" id="KW-0503">Monooxygenase</keyword>
<name>A0A0P7YVA4_9CYAN</name>
<keyword evidence="3" id="KW-0285">Flavoprotein</keyword>
<dbReference type="GO" id="GO:0102099">
    <property type="term" value="F:FAD-dependent urate hydroxylase activity"/>
    <property type="evidence" value="ECO:0007669"/>
    <property type="project" value="UniProtKB-EC"/>
</dbReference>
<evidence type="ECO:0000256" key="11">
    <source>
        <dbReference type="ARBA" id="ARBA00047521"/>
    </source>
</evidence>
<dbReference type="GO" id="GO:0019628">
    <property type="term" value="P:urate catabolic process"/>
    <property type="evidence" value="ECO:0007669"/>
    <property type="project" value="InterPro"/>
</dbReference>
<dbReference type="STRING" id="1666911.HLUCCA11_14735"/>
<dbReference type="GO" id="GO:0071949">
    <property type="term" value="F:FAD binding"/>
    <property type="evidence" value="ECO:0007669"/>
    <property type="project" value="InterPro"/>
</dbReference>
<dbReference type="PANTHER" id="PTHR13789">
    <property type="entry name" value="MONOOXYGENASE"/>
    <property type="match status" value="1"/>
</dbReference>
<evidence type="ECO:0000259" key="12">
    <source>
        <dbReference type="Pfam" id="PF01494"/>
    </source>
</evidence>
<dbReference type="Proteomes" id="UP000050465">
    <property type="component" value="Unassembled WGS sequence"/>
</dbReference>
<organism evidence="13 14">
    <name type="scientific">Phormidesmis priestleyi Ana</name>
    <dbReference type="NCBI Taxonomy" id="1666911"/>
    <lineage>
        <taxon>Bacteria</taxon>
        <taxon>Bacillati</taxon>
        <taxon>Cyanobacteriota</taxon>
        <taxon>Cyanophyceae</taxon>
        <taxon>Leptolyngbyales</taxon>
        <taxon>Leptolyngbyaceae</taxon>
        <taxon>Phormidesmis</taxon>
    </lineage>
</organism>
<evidence type="ECO:0000256" key="4">
    <source>
        <dbReference type="ARBA" id="ARBA00022631"/>
    </source>
</evidence>
<keyword evidence="6" id="KW-0560">Oxidoreductase</keyword>
<evidence type="ECO:0000256" key="2">
    <source>
        <dbReference type="ARBA" id="ARBA00004705"/>
    </source>
</evidence>
<evidence type="ECO:0000313" key="13">
    <source>
        <dbReference type="EMBL" id="KPQ34553.1"/>
    </source>
</evidence>
<comment type="pathway">
    <text evidence="2">Purine metabolism; urate degradation.</text>
</comment>
<keyword evidence="4" id="KW-0659">Purine metabolism</keyword>
<feature type="domain" description="FAD-binding" evidence="12">
    <location>
        <begin position="4"/>
        <end position="344"/>
    </location>
</feature>
<evidence type="ECO:0000256" key="9">
    <source>
        <dbReference type="ARBA" id="ARBA00035128"/>
    </source>
</evidence>
<keyword evidence="5" id="KW-0274">FAD</keyword>
<dbReference type="GO" id="GO:0006144">
    <property type="term" value="P:purine nucleobase metabolic process"/>
    <property type="evidence" value="ECO:0007669"/>
    <property type="project" value="UniProtKB-KW"/>
</dbReference>
<evidence type="ECO:0000256" key="5">
    <source>
        <dbReference type="ARBA" id="ARBA00022827"/>
    </source>
</evidence>
<evidence type="ECO:0000256" key="3">
    <source>
        <dbReference type="ARBA" id="ARBA00022630"/>
    </source>
</evidence>
<evidence type="ECO:0000256" key="1">
    <source>
        <dbReference type="ARBA" id="ARBA00001974"/>
    </source>
</evidence>
<evidence type="ECO:0000256" key="7">
    <source>
        <dbReference type="ARBA" id="ARBA00023033"/>
    </source>
</evidence>
<comment type="catalytic activity">
    <reaction evidence="11">
        <text>urate + NADH + O2 + H(+) = 5-hydroxyisourate + NAD(+) + H2O</text>
        <dbReference type="Rhea" id="RHEA:27329"/>
        <dbReference type="ChEBI" id="CHEBI:15377"/>
        <dbReference type="ChEBI" id="CHEBI:15378"/>
        <dbReference type="ChEBI" id="CHEBI:15379"/>
        <dbReference type="ChEBI" id="CHEBI:17775"/>
        <dbReference type="ChEBI" id="CHEBI:18072"/>
        <dbReference type="ChEBI" id="CHEBI:57540"/>
        <dbReference type="ChEBI" id="CHEBI:57945"/>
        <dbReference type="EC" id="1.14.13.113"/>
    </reaction>
</comment>
<evidence type="ECO:0000256" key="6">
    <source>
        <dbReference type="ARBA" id="ARBA00023002"/>
    </source>
</evidence>
<dbReference type="NCBIfam" id="NF033623">
    <property type="entry name" value="urate_HpxO"/>
    <property type="match status" value="1"/>
</dbReference>
<evidence type="ECO:0000256" key="8">
    <source>
        <dbReference type="ARBA" id="ARBA00035121"/>
    </source>
</evidence>
<dbReference type="PATRIC" id="fig|1666911.3.peg.206"/>
<accession>A0A0P7YVA4</accession>
<dbReference type="EC" id="1.14.13.113" evidence="9"/>
<dbReference type="Gene3D" id="3.50.50.60">
    <property type="entry name" value="FAD/NAD(P)-binding domain"/>
    <property type="match status" value="1"/>
</dbReference>
<dbReference type="Pfam" id="PF01494">
    <property type="entry name" value="FAD_binding_3"/>
    <property type="match status" value="1"/>
</dbReference>
<dbReference type="GO" id="GO:0004846">
    <property type="term" value="F:urate oxidase activity"/>
    <property type="evidence" value="ECO:0007669"/>
    <property type="project" value="InterPro"/>
</dbReference>
<dbReference type="PRINTS" id="PR00420">
    <property type="entry name" value="RNGMNOXGNASE"/>
</dbReference>
<comment type="similarity">
    <text evidence="8">Belongs to the FAD-dependent urate hydroxylase family.</text>
</comment>
<comment type="caution">
    <text evidence="13">The sequence shown here is derived from an EMBL/GenBank/DDBJ whole genome shotgun (WGS) entry which is preliminary data.</text>
</comment>
<gene>
    <name evidence="13" type="primary">hpxO</name>
    <name evidence="13" type="ORF">HLUCCA11_14735</name>
</gene>